<dbReference type="InterPro" id="IPR052230">
    <property type="entry name" value="DNA_polymerase_eta"/>
</dbReference>
<evidence type="ECO:0000256" key="1">
    <source>
        <dbReference type="ARBA" id="ARBA00004123"/>
    </source>
</evidence>
<feature type="compositionally biased region" description="Low complexity" evidence="8">
    <location>
        <begin position="608"/>
        <end position="627"/>
    </location>
</feature>
<keyword evidence="5" id="KW-0234">DNA repair</keyword>
<organism evidence="10 11">
    <name type="scientific">Tetradesmus obliquus</name>
    <name type="common">Green alga</name>
    <name type="synonym">Acutodesmus obliquus</name>
    <dbReference type="NCBI Taxonomy" id="3088"/>
    <lineage>
        <taxon>Eukaryota</taxon>
        <taxon>Viridiplantae</taxon>
        <taxon>Chlorophyta</taxon>
        <taxon>core chlorophytes</taxon>
        <taxon>Chlorophyceae</taxon>
        <taxon>CS clade</taxon>
        <taxon>Sphaeropleales</taxon>
        <taxon>Scenedesmaceae</taxon>
        <taxon>Tetradesmus</taxon>
    </lineage>
</organism>
<proteinExistence type="predicted"/>
<evidence type="ECO:0000256" key="3">
    <source>
        <dbReference type="ARBA" id="ARBA00022723"/>
    </source>
</evidence>
<evidence type="ECO:0000256" key="6">
    <source>
        <dbReference type="ARBA" id="ARBA00023242"/>
    </source>
</evidence>
<accession>A0ABY8TUK5</accession>
<evidence type="ECO:0000313" key="11">
    <source>
        <dbReference type="Proteomes" id="UP001244341"/>
    </source>
</evidence>
<dbReference type="Gene3D" id="3.30.1490.100">
    <property type="entry name" value="DNA polymerase, Y-family, little finger domain"/>
    <property type="match status" value="1"/>
</dbReference>
<keyword evidence="3" id="KW-0479">Metal-binding</keyword>
<dbReference type="PIRSF" id="PIRSF036603">
    <property type="entry name" value="DPol_eta"/>
    <property type="match status" value="1"/>
</dbReference>
<dbReference type="EMBL" id="CP126211">
    <property type="protein sequence ID" value="WIA12559.1"/>
    <property type="molecule type" value="Genomic_DNA"/>
</dbReference>
<keyword evidence="4" id="KW-0227">DNA damage</keyword>
<feature type="domain" description="UmuC" evidence="9">
    <location>
        <begin position="44"/>
        <end position="381"/>
    </location>
</feature>
<sequence length="645" mass="65296">MSCIEDASVSNCDAWDAGGVADKVMALATPTVPQGGLQLANRVILHIDLDCFYAQVEQKRLGIPRDVPCAVQQWNGLIAVNYAARAAGVTRHMRVAQAKQHCPELRLVHVQTIGCVQQPAAAPGTASTADADGASTATAAGSTAAAAAARSPAKPAGPAAAAGAAAAAAAAAAAGDGEAAAASGDVEGSALDRGSSKACLQRYRKASAQIMRLLGQLSPGCLLEKASIDEVYIDATPAAVAELAAAEGSNTAPATAADAHGHAGHDPEHDAGGAAAGSGGPGVAALLAAAAGASVVLGEGGLRPDNAYDRLAAAGAVIAARLRGQLLAQLGFTASAGIGPNKLLAKIGSAKNKPNQQTLLLPRAVEALMQDLPLGKVKGLGGKLGAALEALGAATAGAAAGLSYEALLAHFGPKARWVFNTVRGIDEEPVTPKDKVKSINSCKSFEPLSSLPPLQQWLGVLAAELAERMAEDEDEHARRPRSLVLQYRSAAPGLSGGSRGTPDRSIRSAMPPAASKDGVSADVIAAAALALFRRITPAPWPVVRLALVATEFVQQGGGGGSGAAMARFLAEQARILRDIEIQGMLQRNQQQQGRPTNTVGSSSRKRSPAGSSKGTQPAKKQAGRQQQQGGGKQRSISDLFGAQKK</sequence>
<dbReference type="Proteomes" id="UP001244341">
    <property type="component" value="Chromosome 4b"/>
</dbReference>
<comment type="subcellular location">
    <subcellularLocation>
        <location evidence="1">Nucleus</location>
    </subcellularLocation>
</comment>
<dbReference type="PROSITE" id="PS50173">
    <property type="entry name" value="UMUC"/>
    <property type="match status" value="1"/>
</dbReference>
<dbReference type="Gene3D" id="3.30.70.270">
    <property type="match status" value="1"/>
</dbReference>
<evidence type="ECO:0000256" key="8">
    <source>
        <dbReference type="SAM" id="MobiDB-lite"/>
    </source>
</evidence>
<evidence type="ECO:0000256" key="7">
    <source>
        <dbReference type="ARBA" id="ARBA00044975"/>
    </source>
</evidence>
<protein>
    <recommendedName>
        <fullName evidence="7">DNA polymerase eta</fullName>
    </recommendedName>
</protein>
<dbReference type="Pfam" id="PF21704">
    <property type="entry name" value="POLH-Rev1_HhH"/>
    <property type="match status" value="1"/>
</dbReference>
<evidence type="ECO:0000259" key="9">
    <source>
        <dbReference type="PROSITE" id="PS50173"/>
    </source>
</evidence>
<dbReference type="InterPro" id="IPR043128">
    <property type="entry name" value="Rev_trsase/Diguanyl_cyclase"/>
</dbReference>
<dbReference type="SUPFAM" id="SSF56672">
    <property type="entry name" value="DNA/RNA polymerases"/>
    <property type="match status" value="1"/>
</dbReference>
<evidence type="ECO:0000313" key="10">
    <source>
        <dbReference type="EMBL" id="WIA12559.1"/>
    </source>
</evidence>
<dbReference type="Pfam" id="PF00817">
    <property type="entry name" value="IMS"/>
    <property type="match status" value="1"/>
</dbReference>
<keyword evidence="2" id="KW-0808">Transferase</keyword>
<name>A0ABY8TUK5_TETOB</name>
<dbReference type="InterPro" id="IPR001126">
    <property type="entry name" value="UmuC"/>
</dbReference>
<dbReference type="InterPro" id="IPR036775">
    <property type="entry name" value="DNA_pol_Y-fam_lit_finger_sf"/>
</dbReference>
<keyword evidence="11" id="KW-1185">Reference proteome</keyword>
<dbReference type="Pfam" id="PF11799">
    <property type="entry name" value="IMS_C"/>
    <property type="match status" value="1"/>
</dbReference>
<dbReference type="InterPro" id="IPR017961">
    <property type="entry name" value="DNA_pol_Y-fam_little_finger"/>
</dbReference>
<dbReference type="Gene3D" id="1.10.150.20">
    <property type="entry name" value="5' to 3' exonuclease, C-terminal subdomain"/>
    <property type="match status" value="1"/>
</dbReference>
<feature type="compositionally biased region" description="Basic and acidic residues" evidence="8">
    <location>
        <begin position="259"/>
        <end position="271"/>
    </location>
</feature>
<evidence type="ECO:0000256" key="5">
    <source>
        <dbReference type="ARBA" id="ARBA00023204"/>
    </source>
</evidence>
<dbReference type="PANTHER" id="PTHR45873">
    <property type="entry name" value="DNA POLYMERASE ETA"/>
    <property type="match status" value="1"/>
</dbReference>
<feature type="region of interest" description="Disordered" evidence="8">
    <location>
        <begin position="586"/>
        <end position="645"/>
    </location>
</feature>
<keyword evidence="6" id="KW-0539">Nucleus</keyword>
<dbReference type="SUPFAM" id="SSF100879">
    <property type="entry name" value="Lesion bypass DNA polymerase (Y-family), little finger domain"/>
    <property type="match status" value="1"/>
</dbReference>
<feature type="region of interest" description="Disordered" evidence="8">
    <location>
        <begin position="491"/>
        <end position="514"/>
    </location>
</feature>
<reference evidence="10 11" key="1">
    <citation type="submission" date="2023-05" db="EMBL/GenBank/DDBJ databases">
        <title>A 100% complete, gapless, phased diploid assembly of the Scenedesmus obliquus UTEX 3031 genome.</title>
        <authorList>
            <person name="Biondi T.C."/>
            <person name="Hanschen E.R."/>
            <person name="Kwon T."/>
            <person name="Eng W."/>
            <person name="Kruse C.P.S."/>
            <person name="Koehler S.I."/>
            <person name="Kunde Y."/>
            <person name="Gleasner C.D."/>
            <person name="You Mak K.T."/>
            <person name="Polle J."/>
            <person name="Hovde B.T."/>
            <person name="Starkenburg S.R."/>
        </authorList>
    </citation>
    <scope>NUCLEOTIDE SEQUENCE [LARGE SCALE GENOMIC DNA]</scope>
    <source>
        <strain evidence="10 11">DOE0152z</strain>
    </source>
</reference>
<evidence type="ECO:0000256" key="4">
    <source>
        <dbReference type="ARBA" id="ARBA00022763"/>
    </source>
</evidence>
<evidence type="ECO:0000256" key="2">
    <source>
        <dbReference type="ARBA" id="ARBA00022679"/>
    </source>
</evidence>
<dbReference type="Gene3D" id="3.40.1170.60">
    <property type="match status" value="1"/>
</dbReference>
<gene>
    <name evidence="10" type="ORF">OEZ85_006220</name>
</gene>
<dbReference type="PANTHER" id="PTHR45873:SF1">
    <property type="entry name" value="DNA POLYMERASE ETA"/>
    <property type="match status" value="1"/>
</dbReference>
<dbReference type="InterPro" id="IPR043502">
    <property type="entry name" value="DNA/RNA_pol_sf"/>
</dbReference>
<feature type="region of interest" description="Disordered" evidence="8">
    <location>
        <begin position="251"/>
        <end position="277"/>
    </location>
</feature>